<dbReference type="InterPro" id="IPR010982">
    <property type="entry name" value="Lambda_DNA-bd_dom_sf"/>
</dbReference>
<accession>A0AAE3R2N0</accession>
<dbReference type="PROSITE" id="PS50943">
    <property type="entry name" value="HTH_CROC1"/>
    <property type="match status" value="1"/>
</dbReference>
<dbReference type="Gene3D" id="1.10.260.40">
    <property type="entry name" value="lambda repressor-like DNA-binding domains"/>
    <property type="match status" value="1"/>
</dbReference>
<keyword evidence="4" id="KW-1185">Reference proteome</keyword>
<feature type="domain" description="HTH cro/C1-type" evidence="2">
    <location>
        <begin position="6"/>
        <end position="59"/>
    </location>
</feature>
<dbReference type="GO" id="GO:0003677">
    <property type="term" value="F:DNA binding"/>
    <property type="evidence" value="ECO:0007669"/>
    <property type="project" value="InterPro"/>
</dbReference>
<evidence type="ECO:0000256" key="1">
    <source>
        <dbReference type="SAM" id="Coils"/>
    </source>
</evidence>
<proteinExistence type="predicted"/>
<dbReference type="SUPFAM" id="SSF47413">
    <property type="entry name" value="lambda repressor-like DNA-binding domains"/>
    <property type="match status" value="1"/>
</dbReference>
<dbReference type="EMBL" id="JASJOU010000002">
    <property type="protein sequence ID" value="MDJ1500509.1"/>
    <property type="molecule type" value="Genomic_DNA"/>
</dbReference>
<organism evidence="3 4">
    <name type="scientific">Xanthocytophaga agilis</name>
    <dbReference type="NCBI Taxonomy" id="3048010"/>
    <lineage>
        <taxon>Bacteria</taxon>
        <taxon>Pseudomonadati</taxon>
        <taxon>Bacteroidota</taxon>
        <taxon>Cytophagia</taxon>
        <taxon>Cytophagales</taxon>
        <taxon>Rhodocytophagaceae</taxon>
        <taxon>Xanthocytophaga</taxon>
    </lineage>
</organism>
<evidence type="ECO:0000313" key="4">
    <source>
        <dbReference type="Proteomes" id="UP001232063"/>
    </source>
</evidence>
<keyword evidence="1" id="KW-0175">Coiled coil</keyword>
<evidence type="ECO:0000313" key="3">
    <source>
        <dbReference type="EMBL" id="MDJ1500509.1"/>
    </source>
</evidence>
<dbReference type="InterPro" id="IPR001387">
    <property type="entry name" value="Cro/C1-type_HTH"/>
</dbReference>
<name>A0AAE3R2N0_9BACT</name>
<comment type="caution">
    <text evidence="3">The sequence shown here is derived from an EMBL/GenBank/DDBJ whole genome shotgun (WGS) entry which is preliminary data.</text>
</comment>
<dbReference type="Pfam" id="PF13443">
    <property type="entry name" value="HTH_26"/>
    <property type="match status" value="1"/>
</dbReference>
<protein>
    <submittedName>
        <fullName evidence="3">Helix-turn-helix transcriptional regulator</fullName>
    </submittedName>
</protein>
<gene>
    <name evidence="3" type="ORF">QNI22_07630</name>
</gene>
<feature type="coiled-coil region" evidence="1">
    <location>
        <begin position="89"/>
        <end position="130"/>
    </location>
</feature>
<dbReference type="RefSeq" id="WP_314510040.1">
    <property type="nucleotide sequence ID" value="NZ_JASJOU010000002.1"/>
</dbReference>
<evidence type="ECO:0000259" key="2">
    <source>
        <dbReference type="PROSITE" id="PS50943"/>
    </source>
</evidence>
<sequence length="131" mass="14753">MNYNKIKDIAAQKNMPISALCKEIGMTESGFYMAVKNKSFKVRTIEDIANILGVSPVIFFNESGDSTNINQASGLNTGTMNQNVRVGNLSDCQKELERAYDKITSLEQRLNDKEEMIKSKDEVIALLREKR</sequence>
<dbReference type="AlphaFoldDB" id="A0AAE3R2N0"/>
<reference evidence="3" key="1">
    <citation type="submission" date="2023-05" db="EMBL/GenBank/DDBJ databases">
        <authorList>
            <person name="Zhang X."/>
        </authorList>
    </citation>
    <scope>NUCLEOTIDE SEQUENCE</scope>
    <source>
        <strain evidence="3">BD1B2-1</strain>
    </source>
</reference>
<dbReference type="Proteomes" id="UP001232063">
    <property type="component" value="Unassembled WGS sequence"/>
</dbReference>